<dbReference type="PANTHER" id="PTHR43849:SF2">
    <property type="entry name" value="BLL3936 PROTEIN"/>
    <property type="match status" value="1"/>
</dbReference>
<dbReference type="EMBL" id="FOQA01000004">
    <property type="protein sequence ID" value="SFH91537.1"/>
    <property type="molecule type" value="Genomic_DNA"/>
</dbReference>
<dbReference type="PANTHER" id="PTHR43849">
    <property type="entry name" value="BLL3936 PROTEIN"/>
    <property type="match status" value="1"/>
</dbReference>
<feature type="transmembrane region" description="Helical" evidence="2">
    <location>
        <begin position="184"/>
        <end position="206"/>
    </location>
</feature>
<feature type="transmembrane region" description="Helical" evidence="2">
    <location>
        <begin position="553"/>
        <end position="570"/>
    </location>
</feature>
<feature type="transmembrane region" description="Helical" evidence="2">
    <location>
        <begin position="582"/>
        <end position="602"/>
    </location>
</feature>
<gene>
    <name evidence="4" type="ORF">SAMN05192551_104157</name>
</gene>
<dbReference type="Proteomes" id="UP000199287">
    <property type="component" value="Unassembled WGS sequence"/>
</dbReference>
<dbReference type="Pfam" id="PF06808">
    <property type="entry name" value="DctM"/>
    <property type="match status" value="1"/>
</dbReference>
<feature type="transmembrane region" description="Helical" evidence="2">
    <location>
        <begin position="158"/>
        <end position="177"/>
    </location>
</feature>
<feature type="transmembrane region" description="Helical" evidence="2">
    <location>
        <begin position="659"/>
        <end position="674"/>
    </location>
</feature>
<feature type="region of interest" description="Disordered" evidence="1">
    <location>
        <begin position="1"/>
        <end position="35"/>
    </location>
</feature>
<feature type="transmembrane region" description="Helical" evidence="2">
    <location>
        <begin position="394"/>
        <end position="413"/>
    </location>
</feature>
<dbReference type="AlphaFoldDB" id="A0A1I3DXS1"/>
<organism evidence="4 5">
    <name type="scientific">Tindallia magadiensis</name>
    <dbReference type="NCBI Taxonomy" id="69895"/>
    <lineage>
        <taxon>Bacteria</taxon>
        <taxon>Bacillati</taxon>
        <taxon>Bacillota</taxon>
        <taxon>Clostridia</taxon>
        <taxon>Peptostreptococcales</taxon>
        <taxon>Tindalliaceae</taxon>
        <taxon>Tindallia</taxon>
    </lineage>
</organism>
<evidence type="ECO:0000256" key="1">
    <source>
        <dbReference type="SAM" id="MobiDB-lite"/>
    </source>
</evidence>
<feature type="transmembrane region" description="Helical" evidence="2">
    <location>
        <begin position="347"/>
        <end position="373"/>
    </location>
</feature>
<feature type="transmembrane region" description="Helical" evidence="2">
    <location>
        <begin position="100"/>
        <end position="117"/>
    </location>
</feature>
<dbReference type="InterPro" id="IPR010656">
    <property type="entry name" value="DctM"/>
</dbReference>
<evidence type="ECO:0000313" key="5">
    <source>
        <dbReference type="Proteomes" id="UP000199287"/>
    </source>
</evidence>
<dbReference type="InterPro" id="IPR011853">
    <property type="entry name" value="TRAP_DctM-Dct_fused"/>
</dbReference>
<feature type="transmembrane region" description="Helical" evidence="2">
    <location>
        <begin position="129"/>
        <end position="146"/>
    </location>
</feature>
<dbReference type="RefSeq" id="WP_242939363.1">
    <property type="nucleotide sequence ID" value="NZ_FOQA01000004.1"/>
</dbReference>
<accession>A0A1I3DXS1</accession>
<keyword evidence="2" id="KW-1133">Transmembrane helix</keyword>
<keyword evidence="2" id="KW-0472">Membrane</keyword>
<feature type="transmembrane region" description="Helical" evidence="2">
    <location>
        <begin position="226"/>
        <end position="249"/>
    </location>
</feature>
<proteinExistence type="predicted"/>
<evidence type="ECO:0000256" key="2">
    <source>
        <dbReference type="SAM" id="Phobius"/>
    </source>
</evidence>
<name>A0A1I3DXS1_9FIRM</name>
<feature type="compositionally biased region" description="Basic and acidic residues" evidence="1">
    <location>
        <begin position="1"/>
        <end position="20"/>
    </location>
</feature>
<feature type="domain" description="TRAP C4-dicarboxylate transport system permease DctM subunit" evidence="3">
    <location>
        <begin position="169"/>
        <end position="607"/>
    </location>
</feature>
<protein>
    <submittedName>
        <fullName evidence="4">TRAP transporter, 4TM/12TM fusion protein</fullName>
    </submittedName>
</protein>
<feature type="transmembrane region" description="Helical" evidence="2">
    <location>
        <begin position="487"/>
        <end position="511"/>
    </location>
</feature>
<sequence length="688" mass="73768">MSNDQSNKDEKVIKEEKEQDTINTQESQKQDFVESEESILDKQVIDEEQMAEVAAKYDREFTARKLKGILGKAISLVAIVWAFVQLYTALFGVFPTTIQRGQHVGFALFLVYVLYPFKRSMRNDKVPFYDWILAFAGAYVALYHLLNYRDIIHRAGAYTQMDVIVSVVAVLLVLEATRRIAGPVLVCVASFFLIYAFIGHTFPGFMSHRGYAIPRIATYMWMSTEAILGIPIGVSSTFIFLFLIFATFLKKTGIGDWLTALAMGVAGGLTGGPAKAAVIASATQGTISGSSVANTVGTGSVTIPLMKSIGYRPEFAAATEAAASTGGQLMPPVMGAAAFIMTEFTNLPYITIALSAAIPAALYFTGVFMMVHLEAKKTGLRGLTRAELPNPFKLLKEKWFLSLPIFVIMYLLVGGYTPMRAALFAIVSAILVSYIRKDTRLKPIEIIEGLDEGARSALPVVMACATAGIIVGIVTLTGLGVKFSTGILILSGGNVYLAMLFTMFASIILGMGMPTTANYIVQATIAAPVLVELGIPVIAAHLFVFYFGIIADITPPVALAAFAGSGIAGSNPFKTGVQASKLAFAAYLVPYIFATHPMLVLVDWTPAALIMSLATALIGMYAIASGVSGFMNTKINGVMRLILSAGGLMLIVPGNTTNIGGIAIIGLAFLFLKYKEKKEAEKSEATSA</sequence>
<reference evidence="5" key="1">
    <citation type="submission" date="2016-10" db="EMBL/GenBank/DDBJ databases">
        <authorList>
            <person name="Varghese N."/>
            <person name="Submissions S."/>
        </authorList>
    </citation>
    <scope>NUCLEOTIDE SEQUENCE [LARGE SCALE GENOMIC DNA]</scope>
    <source>
        <strain evidence="5">Z-7934</strain>
    </source>
</reference>
<evidence type="ECO:0000313" key="4">
    <source>
        <dbReference type="EMBL" id="SFH91537.1"/>
    </source>
</evidence>
<feature type="transmembrane region" description="Helical" evidence="2">
    <location>
        <begin position="457"/>
        <end position="481"/>
    </location>
</feature>
<keyword evidence="5" id="KW-1185">Reference proteome</keyword>
<evidence type="ECO:0000259" key="3">
    <source>
        <dbReference type="Pfam" id="PF06808"/>
    </source>
</evidence>
<feature type="transmembrane region" description="Helical" evidence="2">
    <location>
        <begin position="523"/>
        <end position="547"/>
    </location>
</feature>
<feature type="transmembrane region" description="Helical" evidence="2">
    <location>
        <begin position="608"/>
        <end position="630"/>
    </location>
</feature>
<keyword evidence="2" id="KW-0812">Transmembrane</keyword>
<dbReference type="STRING" id="69895.SAMN05192551_104157"/>
<feature type="transmembrane region" description="Helical" evidence="2">
    <location>
        <begin position="73"/>
        <end position="94"/>
    </location>
</feature>
<dbReference type="NCBIfam" id="TIGR02123">
    <property type="entry name" value="TRAP_fused"/>
    <property type="match status" value="1"/>
</dbReference>